<feature type="region of interest" description="Disordered" evidence="19">
    <location>
        <begin position="24"/>
        <end position="48"/>
    </location>
</feature>
<accession>A0AAU6S4Y0</accession>
<dbReference type="GO" id="GO:0039502">
    <property type="term" value="P:symbiont-mediated suppression of host type I interferon-mediated signaling pathway"/>
    <property type="evidence" value="ECO:0007669"/>
    <property type="project" value="UniProtKB-UniRule"/>
</dbReference>
<evidence type="ECO:0000256" key="13">
    <source>
        <dbReference type="ARBA" id="ARBA00023163"/>
    </source>
</evidence>
<keyword evidence="16 18" id="KW-0899">Viral immunoevasion</keyword>
<dbReference type="HAMAP" id="MF_04004">
    <property type="entry name" value="PPV_E7"/>
    <property type="match status" value="1"/>
</dbReference>
<keyword evidence="1 18" id="KW-1121">Modulation of host cell cycle by virus</keyword>
<evidence type="ECO:0000256" key="14">
    <source>
        <dbReference type="ARBA" id="ARBA00023200"/>
    </source>
</evidence>
<evidence type="ECO:0000256" key="6">
    <source>
        <dbReference type="ARBA" id="ARBA00022723"/>
    </source>
</evidence>
<evidence type="ECO:0000256" key="10">
    <source>
        <dbReference type="ARBA" id="ARBA00023015"/>
    </source>
</evidence>
<evidence type="ECO:0000313" key="20">
    <source>
        <dbReference type="EMBL" id="WZK92779.1"/>
    </source>
</evidence>
<dbReference type="GO" id="GO:0003677">
    <property type="term" value="F:DNA binding"/>
    <property type="evidence" value="ECO:0007669"/>
    <property type="project" value="UniProtKB-UniRule"/>
</dbReference>
<evidence type="ECO:0000256" key="19">
    <source>
        <dbReference type="SAM" id="MobiDB-lite"/>
    </source>
</evidence>
<feature type="short sequence motif" description="Nuclear export signal" evidence="18">
    <location>
        <begin position="126"/>
        <end position="134"/>
    </location>
</feature>
<comment type="caution">
    <text evidence="18">Lacks conserved residue(s) required for the propagation of feature annotation.</text>
</comment>
<dbReference type="Pfam" id="PF00527">
    <property type="entry name" value="E7"/>
    <property type="match status" value="1"/>
</dbReference>
<dbReference type="GO" id="GO:0042025">
    <property type="term" value="C:host cell nucleus"/>
    <property type="evidence" value="ECO:0007669"/>
    <property type="project" value="UniProtKB-SubCell"/>
</dbReference>
<evidence type="ECO:0000256" key="8">
    <source>
        <dbReference type="ARBA" id="ARBA00022830"/>
    </source>
</evidence>
<comment type="subunit">
    <text evidence="18">Homodimer. Homooligomer. Interacts with host RB1; this interaction induces dissociation of RB1-E2F1 complex thereby disrupting RB1 activity. Interacts with host EP300; this interaction represses EP300 transcriptional activity. Interacts with protein E2; this interaction inhibits E7 oncogenic activity. Interacts with host TMEM173/STING; this interaction impairs the ability of TMEM173/STING to sense cytosolic DNA and promote the production of type I interferon (IFN-alpha and IFN-beta).</text>
</comment>
<keyword evidence="3 18" id="KW-1048">Host nucleus</keyword>
<evidence type="ECO:0000256" key="11">
    <source>
        <dbReference type="ARBA" id="ARBA00023125"/>
    </source>
</evidence>
<keyword evidence="9 18" id="KW-0862">Zinc</keyword>
<dbReference type="GO" id="GO:0019904">
    <property type="term" value="F:protein domain specific binding"/>
    <property type="evidence" value="ECO:0007669"/>
    <property type="project" value="UniProtKB-UniRule"/>
</dbReference>
<keyword evidence="12 18" id="KW-0010">Activator</keyword>
<keyword evidence="2 18" id="KW-0244">Early protein</keyword>
<keyword evidence="11 18" id="KW-0238">DNA-binding</keyword>
<dbReference type="GO" id="GO:0052170">
    <property type="term" value="P:symbiont-mediated suppression of host innate immune response"/>
    <property type="evidence" value="ECO:0007669"/>
    <property type="project" value="UniProtKB-KW"/>
</dbReference>
<protein>
    <recommendedName>
        <fullName evidence="18">Protein E7</fullName>
    </recommendedName>
</protein>
<comment type="domain">
    <text evidence="18">The E7 terminal domain is an intrinsically disordered domain, whose flexibility and conformational transitions confer target adaptability to the oncoprotein. It allows adaptation to a variety of protein targets and exposes the PEST degradation sequence that regulates its turnover in the cell.</text>
</comment>
<keyword evidence="5 18" id="KW-1090">Inhibition of host innate immune response by virus</keyword>
<dbReference type="EMBL" id="PP410050">
    <property type="protein sequence ID" value="WZK92779.1"/>
    <property type="molecule type" value="Genomic_DNA"/>
</dbReference>
<comment type="PTM">
    <text evidence="18">Highly phosphorylated.</text>
</comment>
<evidence type="ECO:0000256" key="16">
    <source>
        <dbReference type="ARBA" id="ARBA00023280"/>
    </source>
</evidence>
<keyword evidence="7 18" id="KW-0863">Zinc-finger</keyword>
<dbReference type="InterPro" id="IPR000148">
    <property type="entry name" value="Papilloma_E7"/>
</dbReference>
<keyword evidence="17 18" id="KW-1078">G1/S host cell cycle checkpoint dysregulation by virus</keyword>
<evidence type="ECO:0000256" key="5">
    <source>
        <dbReference type="ARBA" id="ARBA00022632"/>
    </source>
</evidence>
<dbReference type="GO" id="GO:0006351">
    <property type="term" value="P:DNA-templated transcription"/>
    <property type="evidence" value="ECO:0007669"/>
    <property type="project" value="UniProtKB-UniRule"/>
</dbReference>
<reference evidence="20" key="1">
    <citation type="journal article" date="2024" name="Microbiol. Spectr.">
        <title>Full-genome sequencing of dozens of new DNA viruses found in Spanish bat feces.</title>
        <authorList>
            <person name="Buigues J."/>
            <person name="Vinals A."/>
            <person name="Martinez-Recio R."/>
            <person name="Monros J.S."/>
            <person name="Sanjuan R."/>
            <person name="Cuevas J.M."/>
        </authorList>
    </citation>
    <scope>NUCLEOTIDE SEQUENCE</scope>
    <source>
        <strain evidence="20">MAVG3</strain>
    </source>
</reference>
<dbReference type="GO" id="GO:0008270">
    <property type="term" value="F:zinc ion binding"/>
    <property type="evidence" value="ECO:0007669"/>
    <property type="project" value="UniProtKB-KW"/>
</dbReference>
<comment type="function">
    <text evidence="18">Plays a role in viral genome replication by driving entry of quiescent cells into the cell cycle. Stimulation of progression from G1 to S phase allows the virus to efficiently use the cellular DNA replicating machinery to achieve viral genome replication. E7 protein has both transforming and trans-activating activities. Induces the disassembly of the E2F1 transcription factor from RB1, with subsequent transcriptional activation of E2F1-regulated S-phase genes. Interferes with host histone deacetylation mediated by HDAC1 and HDAC2, leading to transcription activation. Plays also a role in the inhibition of both antiviral and antiproliferative functions of host interferon alpha. Interaction with host TMEM173/STING impairs the ability of TMEM173/STING to sense cytosolic DNA and promote the production of type I interferon (IFN-alpha and IFN-beta).</text>
</comment>
<reference evidence="20" key="2">
    <citation type="submission" date="2024-02" db="EMBL/GenBank/DDBJ databases">
        <authorList>
            <person name="Buigues J."/>
            <person name="Vinals A."/>
            <person name="Martinez-Recio R."/>
            <person name="S Monros J."/>
            <person name="Sanjuan R."/>
            <person name="Cuevas J.M."/>
        </authorList>
    </citation>
    <scope>NUCLEOTIDE SEQUENCE</scope>
    <source>
        <strain evidence="20">MAVG3</strain>
    </source>
</reference>
<evidence type="ECO:0000256" key="17">
    <source>
        <dbReference type="ARBA" id="ARBA00023309"/>
    </source>
</evidence>
<evidence type="ECO:0000256" key="15">
    <source>
        <dbReference type="ARBA" id="ARBA00023258"/>
    </source>
</evidence>
<evidence type="ECO:0000256" key="9">
    <source>
        <dbReference type="ARBA" id="ARBA00022833"/>
    </source>
</evidence>
<gene>
    <name evidence="18" type="primary">E7</name>
</gene>
<proteinExistence type="inferred from homology"/>
<evidence type="ECO:0000256" key="18">
    <source>
        <dbReference type="HAMAP-Rule" id="MF_04004"/>
    </source>
</evidence>
<keyword evidence="14 18" id="KW-1035">Host cytoplasm</keyword>
<evidence type="ECO:0000256" key="1">
    <source>
        <dbReference type="ARBA" id="ARBA00022504"/>
    </source>
</evidence>
<keyword evidence="4 18" id="KW-0945">Host-virus interaction</keyword>
<comment type="similarity">
    <text evidence="18">Belongs to the papillomaviridae E7 protein family.</text>
</comment>
<organism evidence="20">
    <name type="scientific">Barbastella barbastellus papillomavirus 1</name>
    <dbReference type="NCBI Taxonomy" id="3139985"/>
    <lineage>
        <taxon>Viruses</taxon>
        <taxon>Monodnaviria</taxon>
        <taxon>Shotokuvirae</taxon>
        <taxon>Cossaviricota</taxon>
        <taxon>Papovaviricetes</taxon>
        <taxon>Zurhausenvirales</taxon>
        <taxon>Papillomaviridae</taxon>
    </lineage>
</organism>
<keyword evidence="13 18" id="KW-0804">Transcription</keyword>
<keyword evidence="6 18" id="KW-0479">Metal-binding</keyword>
<keyword evidence="15" id="KW-0922">Interferon antiviral system evasion</keyword>
<evidence type="ECO:0000256" key="12">
    <source>
        <dbReference type="ARBA" id="ARBA00023159"/>
    </source>
</evidence>
<keyword evidence="10 18" id="KW-0805">Transcription regulation</keyword>
<comment type="subcellular location">
    <subcellularLocation>
        <location evidence="18">Host cytoplasm</location>
    </subcellularLocation>
    <subcellularLocation>
        <location evidence="18">Host nucleus</location>
    </subcellularLocation>
    <text evidence="18">Predominantly found in the host nucleus.</text>
</comment>
<keyword evidence="8 18" id="KW-1114">Inhibition of host interferon signaling pathway by virus</keyword>
<evidence type="ECO:0000256" key="4">
    <source>
        <dbReference type="ARBA" id="ARBA00022581"/>
    </source>
</evidence>
<name>A0AAU6S4Y0_9PAPI</name>
<evidence type="ECO:0000256" key="3">
    <source>
        <dbReference type="ARBA" id="ARBA00022562"/>
    </source>
</evidence>
<dbReference type="GO" id="GO:0003700">
    <property type="term" value="F:DNA-binding transcription factor activity"/>
    <property type="evidence" value="ECO:0007669"/>
    <property type="project" value="UniProtKB-UniRule"/>
</dbReference>
<evidence type="ECO:0000256" key="7">
    <source>
        <dbReference type="ARBA" id="ARBA00022771"/>
    </source>
</evidence>
<dbReference type="GO" id="GO:0039645">
    <property type="term" value="P:symbiont-mediated perturbation of host cell cycle G1/S transition checkpoint"/>
    <property type="evidence" value="ECO:0007669"/>
    <property type="project" value="UniProtKB-UniRule"/>
</dbReference>
<sequence>MRHQKQRFLRIGRQVLELPESAEQIRKARRGHDTRRRGTDRGSGQSTVFTLQNRDSMRGNAIPSEDIVLDLEPIPANLLSDEILQESEEEEEQQVHETLSLYEVGSNCAECGRKVLFTCSASRDGIIQLEELLVNSSINIWCVRCSKERKNNGRT</sequence>
<dbReference type="SUPFAM" id="SSF161234">
    <property type="entry name" value="E7 C-terminal domain-like"/>
    <property type="match status" value="1"/>
</dbReference>
<evidence type="ECO:0000256" key="2">
    <source>
        <dbReference type="ARBA" id="ARBA00022518"/>
    </source>
</evidence>
<dbReference type="GO" id="GO:0030430">
    <property type="term" value="C:host cell cytoplasm"/>
    <property type="evidence" value="ECO:0007669"/>
    <property type="project" value="UniProtKB-SubCell"/>
</dbReference>
<dbReference type="Gene3D" id="3.30.160.330">
    <property type="match status" value="1"/>
</dbReference>